<name>A0A507EZW9_9FUNG</name>
<sequence>MDLGILAATTSQLWSIVIGSGIVDASEIAVIAQVCHGAFSATKHERVKAEWALKRHAQNAFVVMHSQYPRALSLGTVHAMFSMGAVLPRHLVLLLVREKLAHERFANNLDKHLKYQTEVRRMLEWRAMELEAQRMTVAVPELPEDASANRRDIHEMRDDDGESPTTKEPVSASVENALRDDADQKIDIALVPLPSYAEIPHVPYPDAVPESNTAFLPHGARDTMIQYGEDVYGAVFYAKNAPPTMAERLYLLPDELHWTTNIAHGEEKAPVTLWPFDDAAMFSYLVRYGGVLRSMMPTDTAKDIPSVATAPPAVKISSENSEGVPPADESAEKEPDSPSSGASTQPATSYAVTRYNESWKRICASLWVLIHRHAFSPRFVIEMEKSLKGLASFQQRGVAVDFSIGDSADAEDKWLLGEILHHDEALGRLLASIAHVPQDVVENEVIYWTLVDSKIQSPLRRHAAPNPSEESHMRQHLAKLPSEIPMHPLRRFIKNHASKTALTRLAEFTATPSEKIHMIGNDLISSLVSPTNLSSNPNPNAALHRVDVLVDALGVTAEALLEHFMIPDWEAYTDSEAIINMSVAAAAKAADSSNLNTSGVDDDYDDLFNSYAPLLQTKTAQLLTKMGAETGVVPWSYWTYLVARYTSPTTVLRETWKNEPATKKILSILIHDLTVRRAAVSLDAEGGRVSKWFGEKEADTAVFALLSQIQNGNGNVELFKSTVMEICRRVFETASVRSDDDVEAVVVPARFVAIMALLEKQMVGSIPTSPDTKGAVMFEIETVDDEAVAKNPWNLKSPTEIADTTHLPPDISEWCQLLDKNVINHAGWQELIQQTSSATEDYVTENNSMPPHVRFYWSVASLVEDAIQKPTSENPALSKFYAWRLEQEAASSANSTKNLGASIEGGERKPGFMGFVSSKANDWSAAFTSTPVGQGVVNAGAQVGKRVSSMSSAIAGNPVVGATTAKLTSSVVSMGGTVNAGISSLVGTLSKTLGGSRDSVAELQKKEAEKLSGANGVDGSKSGGGGSVELIGGDGGKEKQARDAVWNRLSSRLSTSKALPTSVLIDAWVSIQPTVCGKPSVKRNQRQLEI</sequence>
<accession>A0A507EZW9</accession>
<feature type="region of interest" description="Disordered" evidence="1">
    <location>
        <begin position="313"/>
        <end position="347"/>
    </location>
</feature>
<proteinExistence type="predicted"/>
<gene>
    <name evidence="2" type="ORF">CcCBS67573_g06859</name>
</gene>
<feature type="compositionally biased region" description="Basic and acidic residues" evidence="1">
    <location>
        <begin position="147"/>
        <end position="157"/>
    </location>
</feature>
<keyword evidence="3" id="KW-1185">Reference proteome</keyword>
<organism evidence="2 3">
    <name type="scientific">Chytriomyces confervae</name>
    <dbReference type="NCBI Taxonomy" id="246404"/>
    <lineage>
        <taxon>Eukaryota</taxon>
        <taxon>Fungi</taxon>
        <taxon>Fungi incertae sedis</taxon>
        <taxon>Chytridiomycota</taxon>
        <taxon>Chytridiomycota incertae sedis</taxon>
        <taxon>Chytridiomycetes</taxon>
        <taxon>Chytridiales</taxon>
        <taxon>Chytriomycetaceae</taxon>
        <taxon>Chytriomyces</taxon>
    </lineage>
</organism>
<feature type="compositionally biased region" description="Polar residues" evidence="1">
    <location>
        <begin position="337"/>
        <end position="347"/>
    </location>
</feature>
<feature type="region of interest" description="Disordered" evidence="1">
    <location>
        <begin position="1010"/>
        <end position="1036"/>
    </location>
</feature>
<protein>
    <submittedName>
        <fullName evidence="2">Uncharacterized protein</fullName>
    </submittedName>
</protein>
<evidence type="ECO:0000313" key="2">
    <source>
        <dbReference type="EMBL" id="TPX69501.1"/>
    </source>
</evidence>
<comment type="caution">
    <text evidence="2">The sequence shown here is derived from an EMBL/GenBank/DDBJ whole genome shotgun (WGS) entry which is preliminary data.</text>
</comment>
<dbReference type="Proteomes" id="UP000320333">
    <property type="component" value="Unassembled WGS sequence"/>
</dbReference>
<feature type="region of interest" description="Disordered" evidence="1">
    <location>
        <begin position="141"/>
        <end position="171"/>
    </location>
</feature>
<dbReference type="EMBL" id="QEAP01000316">
    <property type="protein sequence ID" value="TPX69501.1"/>
    <property type="molecule type" value="Genomic_DNA"/>
</dbReference>
<evidence type="ECO:0000256" key="1">
    <source>
        <dbReference type="SAM" id="MobiDB-lite"/>
    </source>
</evidence>
<dbReference type="OrthoDB" id="2162594at2759"/>
<evidence type="ECO:0000313" key="3">
    <source>
        <dbReference type="Proteomes" id="UP000320333"/>
    </source>
</evidence>
<dbReference type="AlphaFoldDB" id="A0A507EZW9"/>
<reference evidence="2 3" key="1">
    <citation type="journal article" date="2019" name="Sci. Rep.">
        <title>Comparative genomics of chytrid fungi reveal insights into the obligate biotrophic and pathogenic lifestyle of Synchytrium endobioticum.</title>
        <authorList>
            <person name="van de Vossenberg B.T.L.H."/>
            <person name="Warris S."/>
            <person name="Nguyen H.D.T."/>
            <person name="van Gent-Pelzer M.P.E."/>
            <person name="Joly D.L."/>
            <person name="van de Geest H.C."/>
            <person name="Bonants P.J.M."/>
            <person name="Smith D.S."/>
            <person name="Levesque C.A."/>
            <person name="van der Lee T.A.J."/>
        </authorList>
    </citation>
    <scope>NUCLEOTIDE SEQUENCE [LARGE SCALE GENOMIC DNA]</scope>
    <source>
        <strain evidence="2 3">CBS 675.73</strain>
    </source>
</reference>